<dbReference type="EMBL" id="LXQA010021233">
    <property type="protein sequence ID" value="MCH91820.1"/>
    <property type="molecule type" value="Genomic_DNA"/>
</dbReference>
<sequence length="159" mass="17923">AMFCPQNSAIQPRGGNHVIDNDEGLDICVGSRFLKVCPKFVLPLHQRCLVVVLPLPNALYCRFHPLASERKMNSDECGMNFWEIMKKTTNIHAFMGKPRRGEFCYFLLIVSITFSGRASLLFPVSCNLCNLCVGDLPRVQLRGIHASKRKVLCRGRLSL</sequence>
<protein>
    <submittedName>
        <fullName evidence="1">Uncharacterized protein</fullName>
    </submittedName>
</protein>
<evidence type="ECO:0000313" key="1">
    <source>
        <dbReference type="EMBL" id="MCH91820.1"/>
    </source>
</evidence>
<reference evidence="1 2" key="1">
    <citation type="journal article" date="2018" name="Front. Plant Sci.">
        <title>Red Clover (Trifolium pratense) and Zigzag Clover (T. medium) - A Picture of Genomic Similarities and Differences.</title>
        <authorList>
            <person name="Dluhosova J."/>
            <person name="Istvanek J."/>
            <person name="Nedelnik J."/>
            <person name="Repkova J."/>
        </authorList>
    </citation>
    <scope>NUCLEOTIDE SEQUENCE [LARGE SCALE GENOMIC DNA]</scope>
    <source>
        <strain evidence="2">cv. 10/8</strain>
        <tissue evidence="1">Leaf</tissue>
    </source>
</reference>
<organism evidence="1 2">
    <name type="scientific">Trifolium medium</name>
    <dbReference type="NCBI Taxonomy" id="97028"/>
    <lineage>
        <taxon>Eukaryota</taxon>
        <taxon>Viridiplantae</taxon>
        <taxon>Streptophyta</taxon>
        <taxon>Embryophyta</taxon>
        <taxon>Tracheophyta</taxon>
        <taxon>Spermatophyta</taxon>
        <taxon>Magnoliopsida</taxon>
        <taxon>eudicotyledons</taxon>
        <taxon>Gunneridae</taxon>
        <taxon>Pentapetalae</taxon>
        <taxon>rosids</taxon>
        <taxon>fabids</taxon>
        <taxon>Fabales</taxon>
        <taxon>Fabaceae</taxon>
        <taxon>Papilionoideae</taxon>
        <taxon>50 kb inversion clade</taxon>
        <taxon>NPAAA clade</taxon>
        <taxon>Hologalegina</taxon>
        <taxon>IRL clade</taxon>
        <taxon>Trifolieae</taxon>
        <taxon>Trifolium</taxon>
    </lineage>
</organism>
<feature type="non-terminal residue" evidence="1">
    <location>
        <position position="1"/>
    </location>
</feature>
<name>A0A392MWA9_9FABA</name>
<dbReference type="Proteomes" id="UP000265520">
    <property type="component" value="Unassembled WGS sequence"/>
</dbReference>
<proteinExistence type="predicted"/>
<keyword evidence="2" id="KW-1185">Reference proteome</keyword>
<comment type="caution">
    <text evidence="1">The sequence shown here is derived from an EMBL/GenBank/DDBJ whole genome shotgun (WGS) entry which is preliminary data.</text>
</comment>
<evidence type="ECO:0000313" key="2">
    <source>
        <dbReference type="Proteomes" id="UP000265520"/>
    </source>
</evidence>
<accession>A0A392MWA9</accession>
<dbReference type="AlphaFoldDB" id="A0A392MWA9"/>